<accession>A0ABW6AQV2</accession>
<dbReference type="Proteomes" id="UP001597512">
    <property type="component" value="Unassembled WGS sequence"/>
</dbReference>
<keyword evidence="2" id="KW-1185">Reference proteome</keyword>
<organism evidence="1 2">
    <name type="scientific">Spirosoma flavum</name>
    <dbReference type="NCBI Taxonomy" id="2048557"/>
    <lineage>
        <taxon>Bacteria</taxon>
        <taxon>Pseudomonadati</taxon>
        <taxon>Bacteroidota</taxon>
        <taxon>Cytophagia</taxon>
        <taxon>Cytophagales</taxon>
        <taxon>Cytophagaceae</taxon>
        <taxon>Spirosoma</taxon>
    </lineage>
</organism>
<sequence>MVTAHGQKNALDELAKLVVKPQLFNVEDIIRMARLLKKTPTEIFESILTEITEMNIGLMDECQMVADKVLDKKFNQCHN</sequence>
<evidence type="ECO:0000313" key="1">
    <source>
        <dbReference type="EMBL" id="MFD2937742.1"/>
    </source>
</evidence>
<protein>
    <submittedName>
        <fullName evidence="1">Uncharacterized protein</fullName>
    </submittedName>
</protein>
<dbReference type="EMBL" id="JBHUOM010000043">
    <property type="protein sequence ID" value="MFD2937742.1"/>
    <property type="molecule type" value="Genomic_DNA"/>
</dbReference>
<gene>
    <name evidence="1" type="ORF">ACFS25_28500</name>
</gene>
<proteinExistence type="predicted"/>
<evidence type="ECO:0000313" key="2">
    <source>
        <dbReference type="Proteomes" id="UP001597512"/>
    </source>
</evidence>
<comment type="caution">
    <text evidence="1">The sequence shown here is derived from an EMBL/GenBank/DDBJ whole genome shotgun (WGS) entry which is preliminary data.</text>
</comment>
<dbReference type="RefSeq" id="WP_381508113.1">
    <property type="nucleotide sequence ID" value="NZ_JBHUOM010000043.1"/>
</dbReference>
<reference evidence="2" key="1">
    <citation type="journal article" date="2019" name="Int. J. Syst. Evol. Microbiol.">
        <title>The Global Catalogue of Microorganisms (GCM) 10K type strain sequencing project: providing services to taxonomists for standard genome sequencing and annotation.</title>
        <authorList>
            <consortium name="The Broad Institute Genomics Platform"/>
            <consortium name="The Broad Institute Genome Sequencing Center for Infectious Disease"/>
            <person name="Wu L."/>
            <person name="Ma J."/>
        </authorList>
    </citation>
    <scope>NUCLEOTIDE SEQUENCE [LARGE SCALE GENOMIC DNA]</scope>
    <source>
        <strain evidence="2">KCTC 52490</strain>
    </source>
</reference>
<name>A0ABW6AQV2_9BACT</name>